<keyword evidence="4" id="KW-1185">Reference proteome</keyword>
<organism evidence="3 4">
    <name type="scientific">Halococcoides cellulosivorans</name>
    <dbReference type="NCBI Taxonomy" id="1679096"/>
    <lineage>
        <taxon>Archaea</taxon>
        <taxon>Methanobacteriati</taxon>
        <taxon>Methanobacteriota</taxon>
        <taxon>Stenosarchaea group</taxon>
        <taxon>Halobacteria</taxon>
        <taxon>Halobacteriales</taxon>
        <taxon>Haloarculaceae</taxon>
        <taxon>Halococcoides</taxon>
    </lineage>
</organism>
<feature type="domain" description="DUF7119" evidence="2">
    <location>
        <begin position="39"/>
        <end position="178"/>
    </location>
</feature>
<dbReference type="AlphaFoldDB" id="A0A2R4X433"/>
<dbReference type="RefSeq" id="WP_108384009.1">
    <property type="nucleotide sequence ID" value="NZ_CP028858.1"/>
</dbReference>
<dbReference type="Pfam" id="PF23433">
    <property type="entry name" value="DUF7119"/>
    <property type="match status" value="1"/>
</dbReference>
<dbReference type="EMBL" id="CP028858">
    <property type="protein sequence ID" value="AWB28561.1"/>
    <property type="molecule type" value="Genomic_DNA"/>
</dbReference>
<feature type="region of interest" description="Disordered" evidence="1">
    <location>
        <begin position="1"/>
        <end position="43"/>
    </location>
</feature>
<name>A0A2R4X433_9EURY</name>
<evidence type="ECO:0000256" key="1">
    <source>
        <dbReference type="SAM" id="MobiDB-lite"/>
    </source>
</evidence>
<dbReference type="GeneID" id="36513473"/>
<evidence type="ECO:0000313" key="4">
    <source>
        <dbReference type="Proteomes" id="UP000244727"/>
    </source>
</evidence>
<evidence type="ECO:0000313" key="3">
    <source>
        <dbReference type="EMBL" id="AWB28561.1"/>
    </source>
</evidence>
<feature type="compositionally biased region" description="Basic and acidic residues" evidence="1">
    <location>
        <begin position="1"/>
        <end position="10"/>
    </location>
</feature>
<dbReference type="SUPFAM" id="SSF109709">
    <property type="entry name" value="KorB DNA-binding domain-like"/>
    <property type="match status" value="1"/>
</dbReference>
<dbReference type="Gene3D" id="1.10.10.2830">
    <property type="match status" value="1"/>
</dbReference>
<dbReference type="InterPro" id="IPR055543">
    <property type="entry name" value="DUF7119"/>
</dbReference>
<proteinExistence type="predicted"/>
<gene>
    <name evidence="3" type="ORF">HARCEL1_13160</name>
</gene>
<dbReference type="KEGG" id="harc:HARCEL1_13160"/>
<protein>
    <recommendedName>
        <fullName evidence="2">DUF7119 domain-containing protein</fullName>
    </recommendedName>
</protein>
<dbReference type="Proteomes" id="UP000244727">
    <property type="component" value="Chromosome"/>
</dbReference>
<reference evidence="3 4" key="1">
    <citation type="submission" date="2018-04" db="EMBL/GenBank/DDBJ databases">
        <title>Halococcoides cellulosivorans gen. nov., sp. nov., an extremely halophilic cellulose-utilizing haloarchaeon from hypersaline lakes.</title>
        <authorList>
            <person name="Sorokin D.Y."/>
            <person name="Toshchakov S.V."/>
            <person name="Samarov N.I."/>
            <person name="Korzhenkov A."/>
            <person name="Kublanov I.V."/>
        </authorList>
    </citation>
    <scope>NUCLEOTIDE SEQUENCE [LARGE SCALE GENOMIC DNA]</scope>
    <source>
        <strain evidence="3 4">HArcel1</strain>
    </source>
</reference>
<evidence type="ECO:0000259" key="2">
    <source>
        <dbReference type="Pfam" id="PF23433"/>
    </source>
</evidence>
<accession>A0A2R4X433</accession>
<sequence length="226" mass="24119">MSERPEDLPARRQSPVGDPVIRGDPSVTGRDEDAAVAFDPDDPESLDLAAETVQSFAGGDPGDDTVYMLRGAAACAALVRGEGSYTAAAERAGDDVSISFVRKWARVHDLPRAIRRHVASGDIAPTAAKHVARVGGTDRLLLAWALLDHDLTVREVRSIAGEITDGTPVGEALTDAGVDLGRMDLSLPVELYSRLRRRAALEDSSPRAVVATALGEYFERHPTETP</sequence>